<dbReference type="STRING" id="7370.A0A1I8N9R2"/>
<dbReference type="AlphaFoldDB" id="A0A1I8N9R2"/>
<dbReference type="InterPro" id="IPR033490">
    <property type="entry name" value="LRP130"/>
</dbReference>
<proteinExistence type="predicted"/>
<dbReference type="GO" id="GO:0005739">
    <property type="term" value="C:mitochondrion"/>
    <property type="evidence" value="ECO:0007669"/>
    <property type="project" value="TreeGrafter"/>
</dbReference>
<dbReference type="VEuPathDB" id="VectorBase:MDOA013034"/>
<dbReference type="EnsemblMetazoa" id="MDOA013034-RA">
    <property type="protein sequence ID" value="MDOA013034-PA"/>
    <property type="gene ID" value="MDOA013034"/>
</dbReference>
<name>A0A1I8N9R2_MUSDO</name>
<dbReference type="GO" id="GO:0070129">
    <property type="term" value="P:regulation of mitochondrial translation"/>
    <property type="evidence" value="ECO:0007669"/>
    <property type="project" value="TreeGrafter"/>
</dbReference>
<evidence type="ECO:0008006" key="2">
    <source>
        <dbReference type="Google" id="ProtNLM"/>
    </source>
</evidence>
<dbReference type="PANTHER" id="PTHR46669:SF2">
    <property type="entry name" value="EG:BACN32G11.3 PROTEIN"/>
    <property type="match status" value="1"/>
</dbReference>
<dbReference type="InterPro" id="IPR011990">
    <property type="entry name" value="TPR-like_helical_dom_sf"/>
</dbReference>
<accession>A0A1I8N9R2</accession>
<dbReference type="GO" id="GO:0005634">
    <property type="term" value="C:nucleus"/>
    <property type="evidence" value="ECO:0007669"/>
    <property type="project" value="TreeGrafter"/>
</dbReference>
<dbReference type="GO" id="GO:0003730">
    <property type="term" value="F:mRNA 3'-UTR binding"/>
    <property type="evidence" value="ECO:0007669"/>
    <property type="project" value="TreeGrafter"/>
</dbReference>
<sequence length="1072" mass="121585">MLLRSTRSLRMLQMLSSLGQHNWTVATASKSYATIGEKRNALVLTKQILQQQYSTTTPSSNQKPNVAVAAAAAPNTSRHSMESVMGRLDSFYQWNGFIGNEQLQPVLEQMKTGGKQLSHEQGLFLLNICGCEMPSLTSSERMTNFQEVWQYLQDADMITRDHYHIMLNVLQYNQHPLSDYKTLLQEYEKLEGSAKEIYSDLLAIAGATGNVKQTTELLAEMRSLQLALSERDFNSLLLANARAKDMTGFETVKDSMHAAGLSLSLNTQSTLFVVFMENGDKDKALSILQDHAGQFEPEQVLSMLRSVNESPIGSKELVKQLVKELKPEYVKCVEVPLALRRVCVEFLHNKKLDYAMTVIDELPTPKFQENQSIDTFGVFLLHALFRANCELEKIIEVAVRLEETNKNARALYIAAEIGLRRSPPMALPIFEELQKRGHSLRTHYFWPLMMYNFRRHNESGILRTLKIMQDFKVECDHDTISQYVLPRLSITLTNPQMALKQLEEVGIKTSLVMTPIVSHMLTQNKWFEVVPLIEAYPTKIQFSDLIAPLVSVAIHVRATKRYHQFAKLINALANKNIERQQDAVGRFLLELLNTQARVRSDLNSVQRLLNELNKCGVKISSTAASSIGSLLNQSTTLEANSNAMQNIGQLLKEMTKRSLSLHNSSSGDEDSMTSSFIKHPRDMTLDELECHLVELEAKQMNARGVLRRLLQLCVRENRLERALEIKHKCDQLQVQTSPGMMASIFDMYTKLKDLPNAQKYLKAIQETYPGFQIDEHKFVDYASLLVSCGELDAAKGLLEERSLKHRIVGGDYLLKNVWNLLTNVAHYAAGKTDLPSERNLTRETYAFLQKLGYCRTHNAILGPIVRERLLRGDLPGALKEFKQLATQFKHTPLQFELLSLIVRLCNSGEEERLKYNCTAEDAQKFLSEITEIITKIHGTVNMNSGLLLAFAESGSDNQLRRLLLTPEFRVNEDLLLRNCEHLGKEGSVKTLLRLARGARGLNRVIDEQNIYNMLLNNFTKSNDYQAALSLYDRLEADDDMKISQDFLRNLVNLLKANNVEIPSNVALRARIV</sequence>
<reference evidence="1" key="1">
    <citation type="submission" date="2020-05" db="UniProtKB">
        <authorList>
            <consortium name="EnsemblMetazoa"/>
        </authorList>
    </citation>
    <scope>IDENTIFICATION</scope>
    <source>
        <strain evidence="1">Aabys</strain>
    </source>
</reference>
<gene>
    <name evidence="1" type="primary">101893292</name>
</gene>
<organism evidence="1">
    <name type="scientific">Musca domestica</name>
    <name type="common">House fly</name>
    <dbReference type="NCBI Taxonomy" id="7370"/>
    <lineage>
        <taxon>Eukaryota</taxon>
        <taxon>Metazoa</taxon>
        <taxon>Ecdysozoa</taxon>
        <taxon>Arthropoda</taxon>
        <taxon>Hexapoda</taxon>
        <taxon>Insecta</taxon>
        <taxon>Pterygota</taxon>
        <taxon>Neoptera</taxon>
        <taxon>Endopterygota</taxon>
        <taxon>Diptera</taxon>
        <taxon>Brachycera</taxon>
        <taxon>Muscomorpha</taxon>
        <taxon>Muscoidea</taxon>
        <taxon>Muscidae</taxon>
        <taxon>Musca</taxon>
    </lineage>
</organism>
<dbReference type="VEuPathDB" id="VectorBase:MDOMA2_012459"/>
<dbReference type="PANTHER" id="PTHR46669">
    <property type="entry name" value="LEUCINE-RICH PPR MOTIF-CONTAINING PROTEIN, MITOCHONDRIAL"/>
    <property type="match status" value="1"/>
</dbReference>
<dbReference type="Gene3D" id="1.25.40.10">
    <property type="entry name" value="Tetratricopeptide repeat domain"/>
    <property type="match status" value="2"/>
</dbReference>
<dbReference type="eggNOG" id="KOG4318">
    <property type="taxonomic scope" value="Eukaryota"/>
</dbReference>
<evidence type="ECO:0000313" key="1">
    <source>
        <dbReference type="EnsemblMetazoa" id="MDOA013034-PA"/>
    </source>
</evidence>
<protein>
    <recommendedName>
        <fullName evidence="2">Leucine-rich PPR motif-containing protein, mitochondrial</fullName>
    </recommendedName>
</protein>